<protein>
    <submittedName>
        <fullName evidence="1">Uncharacterized protein</fullName>
    </submittedName>
</protein>
<dbReference type="Proteomes" id="UP001159427">
    <property type="component" value="Unassembled WGS sequence"/>
</dbReference>
<proteinExistence type="predicted"/>
<gene>
    <name evidence="1" type="ORF">PEVE_00006561</name>
</gene>
<evidence type="ECO:0000313" key="2">
    <source>
        <dbReference type="Proteomes" id="UP001159427"/>
    </source>
</evidence>
<sequence length="110" mass="12699">MDEFTAPLVDWTTPADLHKRFKIFKQKCNLIFDGPLENQAEDKKTRFMLLWAGDKGLEIYKTAKWSKFLTRARTLVDDSGYGPAIKEETLRDTLVFGLKSDKVRKDAISK</sequence>
<keyword evidence="2" id="KW-1185">Reference proteome</keyword>
<name>A0ABN8QPZ9_9CNID</name>
<evidence type="ECO:0000313" key="1">
    <source>
        <dbReference type="EMBL" id="CAH3168595.1"/>
    </source>
</evidence>
<feature type="non-terminal residue" evidence="1">
    <location>
        <position position="110"/>
    </location>
</feature>
<reference evidence="1 2" key="1">
    <citation type="submission" date="2022-05" db="EMBL/GenBank/DDBJ databases">
        <authorList>
            <consortium name="Genoscope - CEA"/>
            <person name="William W."/>
        </authorList>
    </citation>
    <scope>NUCLEOTIDE SEQUENCE [LARGE SCALE GENOMIC DNA]</scope>
</reference>
<comment type="caution">
    <text evidence="1">The sequence shown here is derived from an EMBL/GenBank/DDBJ whole genome shotgun (WGS) entry which is preliminary data.</text>
</comment>
<accession>A0ABN8QPZ9</accession>
<organism evidence="1 2">
    <name type="scientific">Porites evermanni</name>
    <dbReference type="NCBI Taxonomy" id="104178"/>
    <lineage>
        <taxon>Eukaryota</taxon>
        <taxon>Metazoa</taxon>
        <taxon>Cnidaria</taxon>
        <taxon>Anthozoa</taxon>
        <taxon>Hexacorallia</taxon>
        <taxon>Scleractinia</taxon>
        <taxon>Fungiina</taxon>
        <taxon>Poritidae</taxon>
        <taxon>Porites</taxon>
    </lineage>
</organism>
<dbReference type="EMBL" id="CALNXI010001424">
    <property type="protein sequence ID" value="CAH3168595.1"/>
    <property type="molecule type" value="Genomic_DNA"/>
</dbReference>